<keyword evidence="2" id="KW-1185">Reference proteome</keyword>
<dbReference type="EMBL" id="JWZT01003532">
    <property type="protein sequence ID" value="KII66448.1"/>
    <property type="molecule type" value="Genomic_DNA"/>
</dbReference>
<evidence type="ECO:0000313" key="1">
    <source>
        <dbReference type="EMBL" id="KII66448.1"/>
    </source>
</evidence>
<gene>
    <name evidence="1" type="ORF">RF11_02093</name>
</gene>
<accession>A0A0C2JB74</accession>
<sequence>MDVNPHSDFAMYTASAEACVYMNVLLITCTIQGSKRDESIFIIFFQFSENVVENYEDSRYVTTFSDSMTVMTETMTCMIVVLMESRDLTGTRKYSKIGMNLKMLFIKIIINFNDGSPFTLCHGLNFKGE</sequence>
<dbReference type="AlphaFoldDB" id="A0A0C2JB74"/>
<protein>
    <submittedName>
        <fullName evidence="1">Uncharacterized protein</fullName>
    </submittedName>
</protein>
<evidence type="ECO:0000313" key="2">
    <source>
        <dbReference type="Proteomes" id="UP000031668"/>
    </source>
</evidence>
<reference evidence="1 2" key="1">
    <citation type="journal article" date="2014" name="Genome Biol. Evol.">
        <title>The genome of the myxosporean Thelohanellus kitauei shows adaptations to nutrient acquisition within its fish host.</title>
        <authorList>
            <person name="Yang Y."/>
            <person name="Xiong J."/>
            <person name="Zhou Z."/>
            <person name="Huo F."/>
            <person name="Miao W."/>
            <person name="Ran C."/>
            <person name="Liu Y."/>
            <person name="Zhang J."/>
            <person name="Feng J."/>
            <person name="Wang M."/>
            <person name="Wang M."/>
            <person name="Wang L."/>
            <person name="Yao B."/>
        </authorList>
    </citation>
    <scope>NUCLEOTIDE SEQUENCE [LARGE SCALE GENOMIC DNA]</scope>
    <source>
        <strain evidence="1">Wuqing</strain>
    </source>
</reference>
<organism evidence="1 2">
    <name type="scientific">Thelohanellus kitauei</name>
    <name type="common">Myxosporean</name>
    <dbReference type="NCBI Taxonomy" id="669202"/>
    <lineage>
        <taxon>Eukaryota</taxon>
        <taxon>Metazoa</taxon>
        <taxon>Cnidaria</taxon>
        <taxon>Myxozoa</taxon>
        <taxon>Myxosporea</taxon>
        <taxon>Bivalvulida</taxon>
        <taxon>Platysporina</taxon>
        <taxon>Myxobolidae</taxon>
        <taxon>Thelohanellus</taxon>
    </lineage>
</organism>
<proteinExistence type="predicted"/>
<name>A0A0C2JB74_THEKT</name>
<dbReference type="Proteomes" id="UP000031668">
    <property type="component" value="Unassembled WGS sequence"/>
</dbReference>
<comment type="caution">
    <text evidence="1">The sequence shown here is derived from an EMBL/GenBank/DDBJ whole genome shotgun (WGS) entry which is preliminary data.</text>
</comment>